<dbReference type="Proteomes" id="UP000471745">
    <property type="component" value="Unassembled WGS sequence"/>
</dbReference>
<dbReference type="InterPro" id="IPR036680">
    <property type="entry name" value="SPOR-like_sf"/>
</dbReference>
<dbReference type="SUPFAM" id="SSF110997">
    <property type="entry name" value="Sporulation related repeat"/>
    <property type="match status" value="1"/>
</dbReference>
<comment type="caution">
    <text evidence="4">The sequence shown here is derived from an EMBL/GenBank/DDBJ whole genome shotgun (WGS) entry which is preliminary data.</text>
</comment>
<keyword evidence="2" id="KW-0732">Signal</keyword>
<dbReference type="PANTHER" id="PTHR40446:SF2">
    <property type="entry name" value="N-ACETYLGLUCOSAMINE-1-PHOSPHODIESTER ALPHA-N-ACETYLGLUCOSAMINIDASE"/>
    <property type="match status" value="1"/>
</dbReference>
<dbReference type="PANTHER" id="PTHR40446">
    <property type="entry name" value="N-ACETYLGLUCOSAMINE-1-PHOSPHODIESTER ALPHA-N-ACETYLGLUCOSAMINIDASE"/>
    <property type="match status" value="1"/>
</dbReference>
<accession>A0A9X5CSD8</accession>
<dbReference type="RefSeq" id="WP_163092015.1">
    <property type="nucleotide sequence ID" value="NZ_JAAGNA010001261.1"/>
</dbReference>
<evidence type="ECO:0000259" key="3">
    <source>
        <dbReference type="PROSITE" id="PS51724"/>
    </source>
</evidence>
<protein>
    <submittedName>
        <fullName evidence="4">Sporulation domain-containing protein</fullName>
    </submittedName>
</protein>
<proteinExistence type="predicted"/>
<name>A0A9X5CSD8_9ACTN</name>
<dbReference type="Pfam" id="PF05036">
    <property type="entry name" value="SPOR"/>
    <property type="match status" value="1"/>
</dbReference>
<feature type="region of interest" description="Disordered" evidence="1">
    <location>
        <begin position="89"/>
        <end position="111"/>
    </location>
</feature>
<dbReference type="PROSITE" id="PS51724">
    <property type="entry name" value="SPOR"/>
    <property type="match status" value="1"/>
</dbReference>
<dbReference type="AlphaFoldDB" id="A0A9X5CSD8"/>
<dbReference type="EMBL" id="JAAGNA010001261">
    <property type="protein sequence ID" value="NEC53844.1"/>
    <property type="molecule type" value="Genomic_DNA"/>
</dbReference>
<dbReference type="Gene3D" id="3.30.70.1070">
    <property type="entry name" value="Sporulation related repeat"/>
    <property type="match status" value="1"/>
</dbReference>
<organism evidence="4 5">
    <name type="scientific">Actinospica acidiphila</name>
    <dbReference type="NCBI Taxonomy" id="304899"/>
    <lineage>
        <taxon>Bacteria</taxon>
        <taxon>Bacillati</taxon>
        <taxon>Actinomycetota</taxon>
        <taxon>Actinomycetes</taxon>
        <taxon>Catenulisporales</taxon>
        <taxon>Actinospicaceae</taxon>
        <taxon>Actinospica</taxon>
    </lineage>
</organism>
<feature type="domain" description="SPOR" evidence="3">
    <location>
        <begin position="94"/>
        <end position="179"/>
    </location>
</feature>
<reference evidence="4 5" key="1">
    <citation type="submission" date="2020-01" db="EMBL/GenBank/DDBJ databases">
        <title>Insect and environment-associated Actinomycetes.</title>
        <authorList>
            <person name="Currrie C."/>
            <person name="Chevrette M."/>
            <person name="Carlson C."/>
            <person name="Stubbendieck R."/>
            <person name="Wendt-Pienkowski E."/>
        </authorList>
    </citation>
    <scope>NUCLEOTIDE SEQUENCE [LARGE SCALE GENOMIC DNA]</scope>
    <source>
        <strain evidence="4 5">SID8189</strain>
    </source>
</reference>
<evidence type="ECO:0000313" key="4">
    <source>
        <dbReference type="EMBL" id="NEC53844.1"/>
    </source>
</evidence>
<dbReference type="GO" id="GO:0042834">
    <property type="term" value="F:peptidoglycan binding"/>
    <property type="evidence" value="ECO:0007669"/>
    <property type="project" value="InterPro"/>
</dbReference>
<feature type="signal peptide" evidence="2">
    <location>
        <begin position="1"/>
        <end position="28"/>
    </location>
</feature>
<dbReference type="InterPro" id="IPR007730">
    <property type="entry name" value="SPOR-like_dom"/>
</dbReference>
<feature type="chain" id="PRO_5040773580" evidence="2">
    <location>
        <begin position="29"/>
        <end position="550"/>
    </location>
</feature>
<sequence>MKKRRLGGAAVALGVVLAVTGLPAQASADIRTTDTRDTGTRTTDARTALPLGAAGLAETRTTQTLQPGLTLTRIVRGTVDPVHHWTVEATIPGGDTSPDPDAPPTTLKDKESAEELAADLRRDGFDARAEQVTTPSTADYAGGTLGWRVRIGSFASQSAAATERIRVINAGHSGSVTYTGWDGEVTDRGPWRLDVLTIDPRTFRGTLDATHGPDIENRETVSALATDAGAVAAVNAGFFVLDPRSGAPGDPAGVGVYDGRLLSEPVDGRPGLVVHDGGRSAQVTRLTWEGRVTARGTTLTLNGVNRVPGLIRNCGGSEDDSPTSLPLHDVTCTNPDQLVAFTAEYGASTPQGEGAEAVLDSRGRVLELRSVRGGPLPSGGSSIQATGRHVAALTALARPGERLRVETTLRDDRGRRVTPSPGTDIVNAGPELVRDGRLHVTPATDGMVHPDDPSWYYGWVHKRNPRTLAGTDAAGRTVLVTADGRSTEALGLSITESAKVARALGLRDAVNLDGGGSTTMVANGQVINDPSDAAGERPVGDALLLLPRRN</sequence>
<keyword evidence="5" id="KW-1185">Reference proteome</keyword>
<evidence type="ECO:0000256" key="2">
    <source>
        <dbReference type="SAM" id="SignalP"/>
    </source>
</evidence>
<dbReference type="Pfam" id="PF09992">
    <property type="entry name" value="NAGPA"/>
    <property type="match status" value="1"/>
</dbReference>
<evidence type="ECO:0000256" key="1">
    <source>
        <dbReference type="SAM" id="MobiDB-lite"/>
    </source>
</evidence>
<dbReference type="InterPro" id="IPR018711">
    <property type="entry name" value="NAGPA"/>
</dbReference>
<gene>
    <name evidence="4" type="ORF">G3I18_35670</name>
</gene>
<evidence type="ECO:0000313" key="5">
    <source>
        <dbReference type="Proteomes" id="UP000471745"/>
    </source>
</evidence>